<organism evidence="2 3">
    <name type="scientific">Micrococcus terreus</name>
    <dbReference type="NCBI Taxonomy" id="574650"/>
    <lineage>
        <taxon>Bacteria</taxon>
        <taxon>Bacillati</taxon>
        <taxon>Actinomycetota</taxon>
        <taxon>Actinomycetes</taxon>
        <taxon>Micrococcales</taxon>
        <taxon>Micrococcaceae</taxon>
        <taxon>Micrococcus</taxon>
    </lineage>
</organism>
<keyword evidence="3" id="KW-1185">Reference proteome</keyword>
<evidence type="ECO:0000256" key="1">
    <source>
        <dbReference type="SAM" id="Phobius"/>
    </source>
</evidence>
<keyword evidence="1" id="KW-0472">Membrane</keyword>
<evidence type="ECO:0000313" key="2">
    <source>
        <dbReference type="EMBL" id="SFV21831.1"/>
    </source>
</evidence>
<dbReference type="AlphaFoldDB" id="A0A1I7MIQ5"/>
<feature type="transmembrane region" description="Helical" evidence="1">
    <location>
        <begin position="52"/>
        <end position="73"/>
    </location>
</feature>
<feature type="transmembrane region" description="Helical" evidence="1">
    <location>
        <begin position="20"/>
        <end position="40"/>
    </location>
</feature>
<accession>A0A1I7MIQ5</accession>
<keyword evidence="1" id="KW-0812">Transmembrane</keyword>
<name>A0A1I7MIQ5_9MICC</name>
<keyword evidence="1" id="KW-1133">Transmembrane helix</keyword>
<proteinExistence type="predicted"/>
<gene>
    <name evidence="2" type="ORF">SAMN04487966_10365</name>
</gene>
<dbReference type="OrthoDB" id="9976135at2"/>
<dbReference type="EMBL" id="FPCG01000003">
    <property type="protein sequence ID" value="SFV21831.1"/>
    <property type="molecule type" value="Genomic_DNA"/>
</dbReference>
<dbReference type="RefSeq" id="WP_091695570.1">
    <property type="nucleotide sequence ID" value="NZ_FPCG01000003.1"/>
</dbReference>
<reference evidence="2 3" key="1">
    <citation type="submission" date="2016-10" db="EMBL/GenBank/DDBJ databases">
        <authorList>
            <person name="de Groot N.N."/>
        </authorList>
    </citation>
    <scope>NUCLEOTIDE SEQUENCE [LARGE SCALE GENOMIC DNA]</scope>
    <source>
        <strain evidence="2 3">CGMCC 1.7054</strain>
    </source>
</reference>
<protein>
    <submittedName>
        <fullName evidence="2">Uncharacterized protein</fullName>
    </submittedName>
</protein>
<evidence type="ECO:0000313" key="3">
    <source>
        <dbReference type="Proteomes" id="UP000198881"/>
    </source>
</evidence>
<sequence length="140" mass="14779">MEIYDVQLDPTGTLIDWPQLILWGVLALAGLIAAVFLFPGKRPSGASWLSRLAASLVGVAIALVAGALAISALQGVQQHHISGIVENQGTVDGHPWVQLESMPFPVIWEGHQIPDDGRLGGLCTEGSPVAGIEWTCAPPR</sequence>
<dbReference type="Proteomes" id="UP000198881">
    <property type="component" value="Unassembled WGS sequence"/>
</dbReference>